<dbReference type="AlphaFoldDB" id="A0A8C0VBT6"/>
<protein>
    <recommendedName>
        <fullName evidence="2">Rho-GAP domain-containing protein</fullName>
    </recommendedName>
</protein>
<dbReference type="Ensembl" id="ENSCCET00000033199.1">
    <property type="protein sequence ID" value="ENSCCEP00000021827.1"/>
    <property type="gene ID" value="ENSCCEG00000019768.1"/>
</dbReference>
<dbReference type="PANTHER" id="PTHR12635:SF7">
    <property type="entry name" value="RHO GTPASE ACTIVATING PROTEIN 6-RELATED"/>
    <property type="match status" value="1"/>
</dbReference>
<dbReference type="SMART" id="SM00324">
    <property type="entry name" value="RhoGAP"/>
    <property type="match status" value="1"/>
</dbReference>
<dbReference type="InterPro" id="IPR008936">
    <property type="entry name" value="Rho_GTPase_activation_prot"/>
</dbReference>
<dbReference type="PROSITE" id="PS50238">
    <property type="entry name" value="RHOGAP"/>
    <property type="match status" value="1"/>
</dbReference>
<evidence type="ECO:0000256" key="1">
    <source>
        <dbReference type="ARBA" id="ARBA00022468"/>
    </source>
</evidence>
<dbReference type="Gene3D" id="1.10.555.10">
    <property type="entry name" value="Rho GTPase activation protein"/>
    <property type="match status" value="1"/>
</dbReference>
<keyword evidence="1" id="KW-0343">GTPase activation</keyword>
<dbReference type="Pfam" id="PF00620">
    <property type="entry name" value="RhoGAP"/>
    <property type="match status" value="1"/>
</dbReference>
<dbReference type="GO" id="GO:0005096">
    <property type="term" value="F:GTPase activator activity"/>
    <property type="evidence" value="ECO:0007669"/>
    <property type="project" value="UniProtKB-KW"/>
</dbReference>
<sequence length="234" mass="25742">RGAGVAGVCPWAVQPEPAVRGFGSPGRVQLFMTGKGGHSLQPLAEPCQGWSWWGWIELTLVWRGLFRLKLTVVFILPLSSISKLREDFDQGLDVFLDEHQSVHDVAALLKEFLRDMPDSLIPRELYGAFLSTASEHLWGRDILGHPTPQHPQPTGSFCASLQIPGNKMTVSNLATVFGPNILQKEKPGEKDAGGLNFEDSAAIIVVLQRLIEHHHSLFMVRGLLRAAPPHPPSL</sequence>
<reference evidence="3" key="2">
    <citation type="submission" date="2025-09" db="UniProtKB">
        <authorList>
            <consortium name="Ensembl"/>
        </authorList>
    </citation>
    <scope>IDENTIFICATION</scope>
</reference>
<feature type="domain" description="Rho-GAP" evidence="2">
    <location>
        <begin position="28"/>
        <end position="218"/>
    </location>
</feature>
<evidence type="ECO:0000259" key="2">
    <source>
        <dbReference type="PROSITE" id="PS50238"/>
    </source>
</evidence>
<accession>A0A8C0VBT6</accession>
<dbReference type="GO" id="GO:0007165">
    <property type="term" value="P:signal transduction"/>
    <property type="evidence" value="ECO:0007669"/>
    <property type="project" value="InterPro"/>
</dbReference>
<proteinExistence type="predicted"/>
<evidence type="ECO:0000313" key="3">
    <source>
        <dbReference type="Ensembl" id="ENSCCEP00000021827.1"/>
    </source>
</evidence>
<organism evidence="3 4">
    <name type="scientific">Cyanistes caeruleus</name>
    <name type="common">Eurasian blue tit</name>
    <name type="synonym">Parus caeruleus</name>
    <dbReference type="NCBI Taxonomy" id="156563"/>
    <lineage>
        <taxon>Eukaryota</taxon>
        <taxon>Metazoa</taxon>
        <taxon>Chordata</taxon>
        <taxon>Craniata</taxon>
        <taxon>Vertebrata</taxon>
        <taxon>Euteleostomi</taxon>
        <taxon>Archelosauria</taxon>
        <taxon>Archosauria</taxon>
        <taxon>Dinosauria</taxon>
        <taxon>Saurischia</taxon>
        <taxon>Theropoda</taxon>
        <taxon>Coelurosauria</taxon>
        <taxon>Aves</taxon>
        <taxon>Neognathae</taxon>
        <taxon>Neoaves</taxon>
        <taxon>Telluraves</taxon>
        <taxon>Australaves</taxon>
        <taxon>Passeriformes</taxon>
        <taxon>Paridae</taxon>
        <taxon>Cyanistes</taxon>
    </lineage>
</organism>
<name>A0A8C0VBT6_CYACU</name>
<dbReference type="Proteomes" id="UP000694410">
    <property type="component" value="Unplaced"/>
</dbReference>
<dbReference type="InterPro" id="IPR000198">
    <property type="entry name" value="RhoGAP_dom"/>
</dbReference>
<dbReference type="PANTHER" id="PTHR12635">
    <property type="entry name" value="RHO-GTPASE-ACTIVATING PROTEIN 6 FAMILY MEMBER"/>
    <property type="match status" value="1"/>
</dbReference>
<dbReference type="SUPFAM" id="SSF48350">
    <property type="entry name" value="GTPase activation domain, GAP"/>
    <property type="match status" value="1"/>
</dbReference>
<dbReference type="InterPro" id="IPR037863">
    <property type="entry name" value="RHOGAP6/36"/>
</dbReference>
<keyword evidence="4" id="KW-1185">Reference proteome</keyword>
<reference evidence="3" key="1">
    <citation type="submission" date="2025-08" db="UniProtKB">
        <authorList>
            <consortium name="Ensembl"/>
        </authorList>
    </citation>
    <scope>IDENTIFICATION</scope>
</reference>
<evidence type="ECO:0000313" key="4">
    <source>
        <dbReference type="Proteomes" id="UP000694410"/>
    </source>
</evidence>